<dbReference type="CDD" id="cd01184">
    <property type="entry name" value="INT_C_like_1"/>
    <property type="match status" value="1"/>
</dbReference>
<evidence type="ECO:0000256" key="4">
    <source>
        <dbReference type="ARBA" id="ARBA00023172"/>
    </source>
</evidence>
<evidence type="ECO:0000313" key="7">
    <source>
        <dbReference type="Proteomes" id="UP000310754"/>
    </source>
</evidence>
<evidence type="ECO:0000256" key="1">
    <source>
        <dbReference type="ARBA" id="ARBA00008857"/>
    </source>
</evidence>
<keyword evidence="3" id="KW-0238">DNA-binding</keyword>
<dbReference type="PANTHER" id="PTHR30349">
    <property type="entry name" value="PHAGE INTEGRASE-RELATED"/>
    <property type="match status" value="1"/>
</dbReference>
<name>A0A4S3ZXU0_9HYPH</name>
<dbReference type="PROSITE" id="PS51898">
    <property type="entry name" value="TYR_RECOMBINASE"/>
    <property type="match status" value="1"/>
</dbReference>
<dbReference type="InterPro" id="IPR011010">
    <property type="entry name" value="DNA_brk_join_enz"/>
</dbReference>
<organism evidence="6 7">
    <name type="scientific">Allorhizobium terrae</name>
    <dbReference type="NCBI Taxonomy" id="1848972"/>
    <lineage>
        <taxon>Bacteria</taxon>
        <taxon>Pseudomonadati</taxon>
        <taxon>Pseudomonadota</taxon>
        <taxon>Alphaproteobacteria</taxon>
        <taxon>Hyphomicrobiales</taxon>
        <taxon>Rhizobiaceae</taxon>
        <taxon>Rhizobium/Agrobacterium group</taxon>
        <taxon>Allorhizobium</taxon>
    </lineage>
</organism>
<keyword evidence="7" id="KW-1185">Reference proteome</keyword>
<dbReference type="GO" id="GO:0015074">
    <property type="term" value="P:DNA integration"/>
    <property type="evidence" value="ECO:0007669"/>
    <property type="project" value="UniProtKB-KW"/>
</dbReference>
<dbReference type="Gene3D" id="1.10.443.10">
    <property type="entry name" value="Intergrase catalytic core"/>
    <property type="match status" value="1"/>
</dbReference>
<proteinExistence type="inferred from homology"/>
<dbReference type="InterPro" id="IPR013762">
    <property type="entry name" value="Integrase-like_cat_sf"/>
</dbReference>
<dbReference type="PANTHER" id="PTHR30349:SF41">
    <property type="entry name" value="INTEGRASE_RECOMBINASE PROTEIN MJ0367-RELATED"/>
    <property type="match status" value="1"/>
</dbReference>
<dbReference type="EMBL" id="SSOA01000003">
    <property type="protein sequence ID" value="THF50654.1"/>
    <property type="molecule type" value="Genomic_DNA"/>
</dbReference>
<evidence type="ECO:0000256" key="2">
    <source>
        <dbReference type="ARBA" id="ARBA00022908"/>
    </source>
</evidence>
<dbReference type="GO" id="GO:0003677">
    <property type="term" value="F:DNA binding"/>
    <property type="evidence" value="ECO:0007669"/>
    <property type="project" value="UniProtKB-KW"/>
</dbReference>
<dbReference type="RefSeq" id="WP_190235507.1">
    <property type="nucleotide sequence ID" value="NZ_SSOA01000003.1"/>
</dbReference>
<sequence>MFVPTYLLKSRHGLFYFRWPLPKLLHPHGKAETIKLSLQTRDPQKALRLSRSLIQIGEQLNDHGIAYGMRYDELHGLLKRHFRELLDTVKNEIDIQGRLNEKTRADYQQRLATTEREIAEDKPLSFGTGYETLLASFMKQYNVPFSGADQQYQWLERDFKKAVRSFLKAALDHDASYDDFDLNTSDERIISAPTLGANLSPAPMEPPISAGVTIQELAKRFIMERKRGGNWVETTVSGKEEYLGLLTELFGTNRDIATLTHKDVTTVKETLFALPKHRHKKQATIGKPLAEILTMTNLSRLSVPSINKYLQTYNDFFGYAHQHGHIKHNLFAAVAIKQNRQRLQAKTREGFTPEQVRTILEAIVDGGFLHARKPHQKWGPLIGLYTGARLNEIAQIDLTDIKQEGEIWFFDLNDEGDEKKLKTLSAKRRVPIHKDLLALGFLDYVQSLRQRGVSKLFHDLSTSVEHGRGRAIGRWFNETLLPSLGIKTKLLVFHSLRQTVVTKLVNAQVDGPLIKALVGHSQQGVTYQSYFGGHTLHLLNDAIQKLDFTQEPAATDPQAREHPTR</sequence>
<dbReference type="InterPro" id="IPR002104">
    <property type="entry name" value="Integrase_catalytic"/>
</dbReference>
<dbReference type="AlphaFoldDB" id="A0A4S3ZXU0"/>
<keyword evidence="2" id="KW-0229">DNA integration</keyword>
<protein>
    <submittedName>
        <fullName evidence="6">Site-specific integrase</fullName>
    </submittedName>
</protein>
<comment type="similarity">
    <text evidence="1">Belongs to the 'phage' integrase family.</text>
</comment>
<gene>
    <name evidence="6" type="ORF">E6C51_07270</name>
</gene>
<dbReference type="InterPro" id="IPR050090">
    <property type="entry name" value="Tyrosine_recombinase_XerCD"/>
</dbReference>
<dbReference type="InterPro" id="IPR010998">
    <property type="entry name" value="Integrase_recombinase_N"/>
</dbReference>
<accession>A0A4S3ZXU0</accession>
<dbReference type="Gene3D" id="1.10.150.130">
    <property type="match status" value="1"/>
</dbReference>
<dbReference type="Proteomes" id="UP000310754">
    <property type="component" value="Unassembled WGS sequence"/>
</dbReference>
<dbReference type="InterPro" id="IPR046668">
    <property type="entry name" value="DUF6538"/>
</dbReference>
<evidence type="ECO:0000259" key="5">
    <source>
        <dbReference type="PROSITE" id="PS51898"/>
    </source>
</evidence>
<dbReference type="Pfam" id="PF00589">
    <property type="entry name" value="Phage_integrase"/>
    <property type="match status" value="1"/>
</dbReference>
<feature type="domain" description="Tyr recombinase" evidence="5">
    <location>
        <begin position="346"/>
        <end position="543"/>
    </location>
</feature>
<keyword evidence="4" id="KW-0233">DNA recombination</keyword>
<reference evidence="6 7" key="1">
    <citation type="submission" date="2019-04" db="EMBL/GenBank/DDBJ databases">
        <title>Rhizobium terrae sp. nov., isolated from a paddy soil.</title>
        <authorList>
            <person name="Lin S.-Y."/>
            <person name="Hameed A."/>
            <person name="Huang H.-I."/>
            <person name="Young C.-C."/>
        </authorList>
    </citation>
    <scope>NUCLEOTIDE SEQUENCE [LARGE SCALE GENOMIC DNA]</scope>
    <source>
        <strain evidence="6 7">CC-HIH110</strain>
    </source>
</reference>
<dbReference type="GO" id="GO:0006310">
    <property type="term" value="P:DNA recombination"/>
    <property type="evidence" value="ECO:0007669"/>
    <property type="project" value="UniProtKB-KW"/>
</dbReference>
<dbReference type="Pfam" id="PF20172">
    <property type="entry name" value="DUF6538"/>
    <property type="match status" value="1"/>
</dbReference>
<evidence type="ECO:0000256" key="3">
    <source>
        <dbReference type="ARBA" id="ARBA00023125"/>
    </source>
</evidence>
<comment type="caution">
    <text evidence="6">The sequence shown here is derived from an EMBL/GenBank/DDBJ whole genome shotgun (WGS) entry which is preliminary data.</text>
</comment>
<evidence type="ECO:0000313" key="6">
    <source>
        <dbReference type="EMBL" id="THF50654.1"/>
    </source>
</evidence>
<dbReference type="SUPFAM" id="SSF56349">
    <property type="entry name" value="DNA breaking-rejoining enzymes"/>
    <property type="match status" value="1"/>
</dbReference>